<accession>A0ABN3NFH2</accession>
<reference evidence="11 12" key="1">
    <citation type="journal article" date="2019" name="Int. J. Syst. Evol. Microbiol.">
        <title>The Global Catalogue of Microorganisms (GCM) 10K type strain sequencing project: providing services to taxonomists for standard genome sequencing and annotation.</title>
        <authorList>
            <consortium name="The Broad Institute Genomics Platform"/>
            <consortium name="The Broad Institute Genome Sequencing Center for Infectious Disease"/>
            <person name="Wu L."/>
            <person name="Ma J."/>
        </authorList>
    </citation>
    <scope>NUCLEOTIDE SEQUENCE [LARGE SCALE GENOMIC DNA]</scope>
    <source>
        <strain evidence="11 12">JCM 3367</strain>
    </source>
</reference>
<dbReference type="PANTHER" id="PTHR35809">
    <property type="entry name" value="ARCHAETIDYLSERINE DECARBOXYLASE PROENZYME-RELATED"/>
    <property type="match status" value="1"/>
</dbReference>
<evidence type="ECO:0000256" key="8">
    <source>
        <dbReference type="ARBA" id="ARBA00023239"/>
    </source>
</evidence>
<proteinExistence type="predicted"/>
<evidence type="ECO:0000256" key="10">
    <source>
        <dbReference type="ARBA" id="ARBA00023317"/>
    </source>
</evidence>
<gene>
    <name evidence="11" type="ORF">GCM10010201_17170</name>
</gene>
<evidence type="ECO:0000313" key="12">
    <source>
        <dbReference type="Proteomes" id="UP001499978"/>
    </source>
</evidence>
<keyword evidence="5" id="KW-0472">Membrane</keyword>
<keyword evidence="7" id="KW-0594">Phospholipid biosynthesis</keyword>
<protein>
    <recommendedName>
        <fullName evidence="13">Phosphatidylserine decarboxylase</fullName>
    </recommendedName>
</protein>
<dbReference type="Proteomes" id="UP001499978">
    <property type="component" value="Unassembled WGS sequence"/>
</dbReference>
<evidence type="ECO:0000256" key="6">
    <source>
        <dbReference type="ARBA" id="ARBA00023145"/>
    </source>
</evidence>
<evidence type="ECO:0000256" key="4">
    <source>
        <dbReference type="ARBA" id="ARBA00023098"/>
    </source>
</evidence>
<keyword evidence="1" id="KW-1003">Cell membrane</keyword>
<evidence type="ECO:0000256" key="7">
    <source>
        <dbReference type="ARBA" id="ARBA00023209"/>
    </source>
</evidence>
<dbReference type="Pfam" id="PF02666">
    <property type="entry name" value="PS_Dcarbxylase"/>
    <property type="match status" value="1"/>
</dbReference>
<sequence length="420" mass="44067">MTNSPALPVSGKLPSLPLSDRAAQILTTELTRDRGPKTGLLLDVTPDSPVLAAVLDGLLPGDRLTIVGAEQASALRAHLTSLGSWVAERVQIVDSLAEAEAADVVIIGAPVDGAAEETRERLAELGKYLADGAVLCVATAAFGGGSAAAELERQAALFGVGSDLVLRQRPPVRVHRLRYTEASPATADRLAPAARTSSVPLTRNMHIDSNGVAAAGIALGIAGLMRAGRRSRRLWWAPALAAPAVAAFFRDPQRDVPEDRSAIVAASDGRVLAVERITDDRFGPENEYLRIAVFLSVLDVHVNRSPVAGRVVDYFVTDGGFAAAMKPGAEHNVAAYTVLDTTAGRVVVAQRTGLIARRIVQRAPIGALLARGERFGLIRFGSRTDIYLPAETARVVVAPGDRVLGGNTVVAHWIATPAGA</sequence>
<keyword evidence="9" id="KW-1208">Phospholipid metabolism</keyword>
<keyword evidence="8" id="KW-0456">Lyase</keyword>
<dbReference type="PANTHER" id="PTHR35809:SF1">
    <property type="entry name" value="ARCHAETIDYLSERINE DECARBOXYLASE PROENZYME-RELATED"/>
    <property type="match status" value="1"/>
</dbReference>
<dbReference type="RefSeq" id="WP_344170890.1">
    <property type="nucleotide sequence ID" value="NZ_BAAARY010000005.1"/>
</dbReference>
<keyword evidence="4" id="KW-0443">Lipid metabolism</keyword>
<keyword evidence="2" id="KW-0444">Lipid biosynthesis</keyword>
<keyword evidence="6" id="KW-0865">Zymogen</keyword>
<keyword evidence="3" id="KW-0210">Decarboxylase</keyword>
<evidence type="ECO:0008006" key="13">
    <source>
        <dbReference type="Google" id="ProtNLM"/>
    </source>
</evidence>
<evidence type="ECO:0000256" key="5">
    <source>
        <dbReference type="ARBA" id="ARBA00023136"/>
    </source>
</evidence>
<dbReference type="EMBL" id="BAAARY010000005">
    <property type="protein sequence ID" value="GAA2520224.1"/>
    <property type="molecule type" value="Genomic_DNA"/>
</dbReference>
<keyword evidence="12" id="KW-1185">Reference proteome</keyword>
<evidence type="ECO:0000256" key="1">
    <source>
        <dbReference type="ARBA" id="ARBA00022475"/>
    </source>
</evidence>
<evidence type="ECO:0000313" key="11">
    <source>
        <dbReference type="EMBL" id="GAA2520224.1"/>
    </source>
</evidence>
<dbReference type="InterPro" id="IPR003817">
    <property type="entry name" value="PS_Dcarbxylase"/>
</dbReference>
<evidence type="ECO:0000256" key="9">
    <source>
        <dbReference type="ARBA" id="ARBA00023264"/>
    </source>
</evidence>
<dbReference type="InterPro" id="IPR033175">
    <property type="entry name" value="PSD-A"/>
</dbReference>
<evidence type="ECO:0000256" key="3">
    <source>
        <dbReference type="ARBA" id="ARBA00022793"/>
    </source>
</evidence>
<name>A0ABN3NFH2_9ACTN</name>
<organism evidence="11 12">
    <name type="scientific">Pilimelia columellifera subsp. columellifera</name>
    <dbReference type="NCBI Taxonomy" id="706583"/>
    <lineage>
        <taxon>Bacteria</taxon>
        <taxon>Bacillati</taxon>
        <taxon>Actinomycetota</taxon>
        <taxon>Actinomycetes</taxon>
        <taxon>Micromonosporales</taxon>
        <taxon>Micromonosporaceae</taxon>
        <taxon>Pilimelia</taxon>
    </lineage>
</organism>
<evidence type="ECO:0000256" key="2">
    <source>
        <dbReference type="ARBA" id="ARBA00022516"/>
    </source>
</evidence>
<keyword evidence="10" id="KW-0670">Pyruvate</keyword>
<comment type="caution">
    <text evidence="11">The sequence shown here is derived from an EMBL/GenBank/DDBJ whole genome shotgun (WGS) entry which is preliminary data.</text>
</comment>